<evidence type="ECO:0000259" key="2">
    <source>
        <dbReference type="SMART" id="SM00563"/>
    </source>
</evidence>
<evidence type="ECO:0000256" key="1">
    <source>
        <dbReference type="SAM" id="Phobius"/>
    </source>
</evidence>
<keyword evidence="1" id="KW-0812">Transmembrane</keyword>
<evidence type="ECO:0000313" key="4">
    <source>
        <dbReference type="Proteomes" id="UP000219285"/>
    </source>
</evidence>
<keyword evidence="3" id="KW-0808">Transferase</keyword>
<dbReference type="EMBL" id="CP052766">
    <property type="protein sequence ID" value="QJR81602.1"/>
    <property type="molecule type" value="Genomic_DNA"/>
</dbReference>
<dbReference type="KEGG" id="apel:CA267_012900"/>
<dbReference type="GO" id="GO:0016746">
    <property type="term" value="F:acyltransferase activity"/>
    <property type="evidence" value="ECO:0007669"/>
    <property type="project" value="UniProtKB-KW"/>
</dbReference>
<dbReference type="PANTHER" id="PTHR10983:SF15">
    <property type="entry name" value="ACYLTRANSFERASE YIHG-RELATED"/>
    <property type="match status" value="1"/>
</dbReference>
<dbReference type="CDD" id="cd07990">
    <property type="entry name" value="LPLAT_LCLAT1-like"/>
    <property type="match status" value="1"/>
</dbReference>
<feature type="transmembrane region" description="Helical" evidence="1">
    <location>
        <begin position="87"/>
        <end position="108"/>
    </location>
</feature>
<dbReference type="PANTHER" id="PTHR10983">
    <property type="entry name" value="1-ACYLGLYCEROL-3-PHOSPHATE ACYLTRANSFERASE-RELATED"/>
    <property type="match status" value="1"/>
</dbReference>
<feature type="transmembrane region" description="Helical" evidence="1">
    <location>
        <begin position="48"/>
        <end position="66"/>
    </location>
</feature>
<keyword evidence="4" id="KW-1185">Reference proteome</keyword>
<dbReference type="InterPro" id="IPR002123">
    <property type="entry name" value="Plipid/glycerol_acylTrfase"/>
</dbReference>
<keyword evidence="1" id="KW-1133">Transmembrane helix</keyword>
<sequence length="298" mass="34612">MRQFFFPLIFLIHTPLQIANLAVWASLVIIFGVAKLLLPFPILQQRLASAMHFFMFCFGKTSVLLIRCFNSVQFEFRVQGALSKKSWYLILANHMSYLDIILLIDFAAERIPVPKFFLKQELIWLPFVGLGAWALDMPFMRRYSREYLEKFPHKKGMDIQTTKRFCQKFKLTPTTVINFVEGTRYTAVKHKVRGSQYKHLLPPKAGGIAFTLATMGELFTNILDISLLYPDNQRHPMLSMLSGQLSRVVMDVNVLDVPAESRGDYYIDEQFRGQFHTWLNGLWAAKDARIAQWMEQKT</sequence>
<name>A0A6M4MES0_9ALTE</name>
<accession>A0A6M4MES0</accession>
<gene>
    <name evidence="3" type="ORF">CA267_012900</name>
</gene>
<dbReference type="Pfam" id="PF01553">
    <property type="entry name" value="Acyltransferase"/>
    <property type="match status" value="1"/>
</dbReference>
<proteinExistence type="predicted"/>
<dbReference type="OrthoDB" id="319710at2"/>
<dbReference type="SUPFAM" id="SSF69593">
    <property type="entry name" value="Glycerol-3-phosphate (1)-acyltransferase"/>
    <property type="match status" value="1"/>
</dbReference>
<feature type="transmembrane region" description="Helical" evidence="1">
    <location>
        <begin position="21"/>
        <end position="42"/>
    </location>
</feature>
<reference evidence="4" key="1">
    <citation type="submission" date="2014-12" db="EMBL/GenBank/DDBJ databases">
        <title>Complete genome sequence of a multi-drug resistant Klebsiella pneumoniae.</title>
        <authorList>
            <person name="Hua X."/>
            <person name="Chen Q."/>
            <person name="Li X."/>
            <person name="Feng Y."/>
            <person name="Ruan Z."/>
            <person name="Yu Y."/>
        </authorList>
    </citation>
    <scope>NUCLEOTIDE SEQUENCE [LARGE SCALE GENOMIC DNA]</scope>
    <source>
        <strain evidence="4">5.12</strain>
    </source>
</reference>
<dbReference type="NCBIfam" id="NF010621">
    <property type="entry name" value="PRK14014.1"/>
    <property type="match status" value="1"/>
</dbReference>
<dbReference type="AlphaFoldDB" id="A0A6M4MES0"/>
<organism evidence="3 4">
    <name type="scientific">Alteromonas pelagimontana</name>
    <dbReference type="NCBI Taxonomy" id="1858656"/>
    <lineage>
        <taxon>Bacteria</taxon>
        <taxon>Pseudomonadati</taxon>
        <taxon>Pseudomonadota</taxon>
        <taxon>Gammaproteobacteria</taxon>
        <taxon>Alteromonadales</taxon>
        <taxon>Alteromonadaceae</taxon>
        <taxon>Alteromonas/Salinimonas group</taxon>
        <taxon>Alteromonas</taxon>
    </lineage>
</organism>
<keyword evidence="1" id="KW-0472">Membrane</keyword>
<keyword evidence="3" id="KW-0012">Acyltransferase</keyword>
<protein>
    <submittedName>
        <fullName evidence="3">Acyltransferase</fullName>
    </submittedName>
</protein>
<evidence type="ECO:0000313" key="3">
    <source>
        <dbReference type="EMBL" id="QJR81602.1"/>
    </source>
</evidence>
<dbReference type="GO" id="GO:0005886">
    <property type="term" value="C:plasma membrane"/>
    <property type="evidence" value="ECO:0007669"/>
    <property type="project" value="TreeGrafter"/>
</dbReference>
<dbReference type="Proteomes" id="UP000219285">
    <property type="component" value="Chromosome"/>
</dbReference>
<dbReference type="SMART" id="SM00563">
    <property type="entry name" value="PlsC"/>
    <property type="match status" value="1"/>
</dbReference>
<feature type="domain" description="Phospholipid/glycerol acyltransferase" evidence="2">
    <location>
        <begin position="88"/>
        <end position="230"/>
    </location>
</feature>
<reference evidence="3 4" key="2">
    <citation type="submission" date="2020-04" db="EMBL/GenBank/DDBJ databases">
        <title>Complete genome sequence of Alteromonas pelagimontana 5.12T.</title>
        <authorList>
            <person name="Sinha R.K."/>
            <person name="Krishnan K.P."/>
            <person name="Kurian J.P."/>
        </authorList>
    </citation>
    <scope>NUCLEOTIDE SEQUENCE [LARGE SCALE GENOMIC DNA]</scope>
    <source>
        <strain evidence="3 4">5.12</strain>
    </source>
</reference>